<name>A0ACD4NJC6_9HYPH</name>
<gene>
    <name evidence="1" type="ORF">OXU80_18825</name>
</gene>
<organism evidence="1 2">
    <name type="scientific">Antarcticirhabdus aurantiaca</name>
    <dbReference type="NCBI Taxonomy" id="2606717"/>
    <lineage>
        <taxon>Bacteria</taxon>
        <taxon>Pseudomonadati</taxon>
        <taxon>Pseudomonadota</taxon>
        <taxon>Alphaproteobacteria</taxon>
        <taxon>Hyphomicrobiales</taxon>
        <taxon>Aurantimonadaceae</taxon>
        <taxon>Antarcticirhabdus</taxon>
    </lineage>
</organism>
<accession>A0ACD4NJC6</accession>
<dbReference type="Proteomes" id="UP001163223">
    <property type="component" value="Chromosome"/>
</dbReference>
<evidence type="ECO:0000313" key="1">
    <source>
        <dbReference type="EMBL" id="WAJ26903.1"/>
    </source>
</evidence>
<evidence type="ECO:0000313" key="2">
    <source>
        <dbReference type="Proteomes" id="UP001163223"/>
    </source>
</evidence>
<keyword evidence="2" id="KW-1185">Reference proteome</keyword>
<keyword evidence="1" id="KW-0378">Hydrolase</keyword>
<proteinExistence type="predicted"/>
<protein>
    <submittedName>
        <fullName evidence="1">Cell wall hydrolase</fullName>
    </submittedName>
</protein>
<sequence>MLTACGALALLPLLPTTAAFQDHDRGADAGFDKAGRLARLLTEAALHAPTAEASTGDEAGRGRLAFTPPVGYGMRVAAAPTQIVPPPRESVKGGRLFKPAPETPAEASMLQRLNPMATDGVRAAFASVSPDTIQTVAVAAAEGFSLKARESLTGAGQGDGEGTQVASLGPAVEGTNALGYATPNAGSRANSLFENVLRETPEAFVPPIGPKDHLWAATPLPAEALSVKEQLCLANGIYFEARGESEDGQAAVAQVILNRVRNPVYPKTICGVVYQNKNWRNRCQFSFACDGKPDRIRDVKAFATAKRIAGAVTRGETWISEVGSSTHYHANYVHPRWANTMERLDRIGKHIFYRTYNGGL</sequence>
<dbReference type="EMBL" id="CP113520">
    <property type="protein sequence ID" value="WAJ26903.1"/>
    <property type="molecule type" value="Genomic_DNA"/>
</dbReference>
<reference evidence="1" key="1">
    <citation type="submission" date="2022-11" db="EMBL/GenBank/DDBJ databases">
        <title>beta-Carotene-producing bacterium, Jeongeuplla avenae sp. nov., alleviates the salt stress of Arabidopsis seedlings.</title>
        <authorList>
            <person name="Jiang L."/>
            <person name="Lee J."/>
        </authorList>
    </citation>
    <scope>NUCLEOTIDE SEQUENCE</scope>
    <source>
        <strain evidence="1">DY_R2A_6</strain>
    </source>
</reference>